<proteinExistence type="predicted"/>
<evidence type="ECO:0000256" key="1">
    <source>
        <dbReference type="SAM" id="SignalP"/>
    </source>
</evidence>
<gene>
    <name evidence="2" type="ORF">DTER00134_LOCUS2501</name>
</gene>
<dbReference type="AlphaFoldDB" id="A0A7S3QMY1"/>
<name>A0A7S3QMY1_DUNTE</name>
<organism evidence="2">
    <name type="scientific">Dunaliella tertiolecta</name>
    <name type="common">Green alga</name>
    <dbReference type="NCBI Taxonomy" id="3047"/>
    <lineage>
        <taxon>Eukaryota</taxon>
        <taxon>Viridiplantae</taxon>
        <taxon>Chlorophyta</taxon>
        <taxon>core chlorophytes</taxon>
        <taxon>Chlorophyceae</taxon>
        <taxon>CS clade</taxon>
        <taxon>Chlamydomonadales</taxon>
        <taxon>Dunaliellaceae</taxon>
        <taxon>Dunaliella</taxon>
    </lineage>
</organism>
<accession>A0A7S3QMY1</accession>
<keyword evidence="1" id="KW-0732">Signal</keyword>
<evidence type="ECO:0000313" key="2">
    <source>
        <dbReference type="EMBL" id="CAE0487455.1"/>
    </source>
</evidence>
<protein>
    <submittedName>
        <fullName evidence="2">Uncharacterized protein</fullName>
    </submittedName>
</protein>
<feature type="chain" id="PRO_5030739170" evidence="1">
    <location>
        <begin position="25"/>
        <end position="404"/>
    </location>
</feature>
<feature type="signal peptide" evidence="1">
    <location>
        <begin position="1"/>
        <end position="24"/>
    </location>
</feature>
<sequence length="404" mass="45929">MNVFFRLSMLVLHVCTLLQTCVCGFRSGKYCSSARDGQEDEWSTRTCMYTNMCYDPAHQKFMYITEEDSESSLSVSAGPLGNPWGTYQLSIDTMSEQVWRKVTQSRRVEHLNGVYVIYFSWNAENFGHFVLDELFPIFRALELFGLEASQPLLVRIKASDPNKFEWTCDWMEFKHMTGWASKCKTNYERLTKLLTSREPVVLNSTFRSNKIFCFSRIVSGLGLLSDHCEDETRHGRLFIPGFRCNIGVGASVWKFRDHALRQLNVGACIPNELRIVVDCTLSRKRTYPQLSEGVQRLSQYYNESRPDVVVVGAKLAEMSLKQQLEIISCAAVFISGAGGGAAGATVFLPRWASAFIAIGSDRRHYDIDFISRIGYVRVKYIPLFGTLDVKQIDDALTSFIDLTK</sequence>
<reference evidence="2" key="1">
    <citation type="submission" date="2021-01" db="EMBL/GenBank/DDBJ databases">
        <authorList>
            <person name="Corre E."/>
            <person name="Pelletier E."/>
            <person name="Niang G."/>
            <person name="Scheremetjew M."/>
            <person name="Finn R."/>
            <person name="Kale V."/>
            <person name="Holt S."/>
            <person name="Cochrane G."/>
            <person name="Meng A."/>
            <person name="Brown T."/>
            <person name="Cohen L."/>
        </authorList>
    </citation>
    <scope>NUCLEOTIDE SEQUENCE</scope>
    <source>
        <strain evidence="2">CCMP1320</strain>
    </source>
</reference>
<dbReference type="EMBL" id="HBIP01005064">
    <property type="protein sequence ID" value="CAE0487455.1"/>
    <property type="molecule type" value="Transcribed_RNA"/>
</dbReference>